<dbReference type="InterPro" id="IPR052512">
    <property type="entry name" value="4CMD/NDH-1_regulator"/>
</dbReference>
<evidence type="ECO:0000259" key="1">
    <source>
        <dbReference type="Pfam" id="PF02627"/>
    </source>
</evidence>
<comment type="caution">
    <text evidence="2">The sequence shown here is derived from an EMBL/GenBank/DDBJ whole genome shotgun (WGS) entry which is preliminary data.</text>
</comment>
<dbReference type="Gene3D" id="1.20.1290.10">
    <property type="entry name" value="AhpD-like"/>
    <property type="match status" value="2"/>
</dbReference>
<dbReference type="InterPro" id="IPR003779">
    <property type="entry name" value="CMD-like"/>
</dbReference>
<sequence length="265" mass="27782">MNAQTMSLGHAQLAALEQTTEPSILDALRDIAPDLASLAIGFVYGEIYPRPGLDLRQRQLVTVAALAAMGGLEPQLKFHLAGALHAGCTPDELVELMNHLVVYAGFPAALNGVAACRAVFAKEGVAVNGGTQVPAPVSTGSRFDTGLASLREIDGEAGEHVLASLEDIAPDLGRYIIEFAFGDIYTRPGLDLVSRELVTVAALTAMGSAAPQLKVHMHGLLNVGGTQEQMVEAIIHLAAYAGFPRAINAALAAKEVMAARAQRRV</sequence>
<name>H1RYF4_9BURK</name>
<dbReference type="Proteomes" id="UP000005808">
    <property type="component" value="Unassembled WGS sequence"/>
</dbReference>
<feature type="domain" description="Carboxymuconolactone decarboxylase-like" evidence="1">
    <location>
        <begin position="170"/>
        <end position="255"/>
    </location>
</feature>
<dbReference type="AlphaFoldDB" id="H1RYF4"/>
<proteinExistence type="predicted"/>
<dbReference type="EMBL" id="AHJE01000003">
    <property type="protein sequence ID" value="EHP44645.1"/>
    <property type="molecule type" value="Genomic_DNA"/>
</dbReference>
<dbReference type="GO" id="GO:0051920">
    <property type="term" value="F:peroxiredoxin activity"/>
    <property type="evidence" value="ECO:0007669"/>
    <property type="project" value="InterPro"/>
</dbReference>
<dbReference type="Pfam" id="PF02627">
    <property type="entry name" value="CMD"/>
    <property type="match status" value="2"/>
</dbReference>
<dbReference type="PATRIC" id="fig|1127483.3.peg.292"/>
<evidence type="ECO:0000313" key="2">
    <source>
        <dbReference type="EMBL" id="EHP44645.1"/>
    </source>
</evidence>
<organism evidence="2 3">
    <name type="scientific">Cupriavidus basilensis OR16</name>
    <dbReference type="NCBI Taxonomy" id="1127483"/>
    <lineage>
        <taxon>Bacteria</taxon>
        <taxon>Pseudomonadati</taxon>
        <taxon>Pseudomonadota</taxon>
        <taxon>Betaproteobacteria</taxon>
        <taxon>Burkholderiales</taxon>
        <taxon>Burkholderiaceae</taxon>
        <taxon>Cupriavidus</taxon>
    </lineage>
</organism>
<gene>
    <name evidence="2" type="ORF">OR16_01405</name>
</gene>
<reference evidence="2 3" key="1">
    <citation type="journal article" date="2012" name="J. Bacteriol.">
        <title>De Novo Genome Project of Cupriavidus basilensis OR16.</title>
        <authorList>
            <person name="Cserhati M."/>
            <person name="Kriszt B."/>
            <person name="Szoboszlay S."/>
            <person name="Toth A."/>
            <person name="Szabo I."/>
            <person name="Tancsics A."/>
            <person name="Nagy I."/>
            <person name="Horvath B."/>
            <person name="Nagy I."/>
            <person name="Kukolya J."/>
        </authorList>
    </citation>
    <scope>NUCLEOTIDE SEQUENCE [LARGE SCALE GENOMIC DNA]</scope>
    <source>
        <strain evidence="2 3">OR16</strain>
    </source>
</reference>
<dbReference type="OrthoDB" id="9801400at2"/>
<accession>H1RYF4</accession>
<feature type="domain" description="Carboxymuconolactone decarboxylase-like" evidence="1">
    <location>
        <begin position="33"/>
        <end position="115"/>
    </location>
</feature>
<evidence type="ECO:0000313" key="3">
    <source>
        <dbReference type="Proteomes" id="UP000005808"/>
    </source>
</evidence>
<dbReference type="PANTHER" id="PTHR33570:SF10">
    <property type="entry name" value="GAMMA-CARBOXYMUCONOLACTONE DECARBOXYLASE"/>
    <property type="match status" value="1"/>
</dbReference>
<dbReference type="SUPFAM" id="SSF69118">
    <property type="entry name" value="AhpD-like"/>
    <property type="match status" value="1"/>
</dbReference>
<dbReference type="InterPro" id="IPR029032">
    <property type="entry name" value="AhpD-like"/>
</dbReference>
<protein>
    <submittedName>
        <fullName evidence="2">Carboxymuconolactone decarboxylase</fullName>
    </submittedName>
</protein>
<dbReference type="RefSeq" id="WP_006156161.1">
    <property type="nucleotide sequence ID" value="NZ_AHJE01000003.1"/>
</dbReference>
<dbReference type="PANTHER" id="PTHR33570">
    <property type="entry name" value="4-CARBOXYMUCONOLACTONE DECARBOXYLASE FAMILY PROTEIN"/>
    <property type="match status" value="1"/>
</dbReference>